<dbReference type="GO" id="GO:0006355">
    <property type="term" value="P:regulation of DNA-templated transcription"/>
    <property type="evidence" value="ECO:0007669"/>
    <property type="project" value="InterPro"/>
</dbReference>
<dbReference type="OrthoDB" id="343383at2"/>
<dbReference type="AlphaFoldDB" id="A0A2A4FPH2"/>
<dbReference type="SUPFAM" id="SSF46894">
    <property type="entry name" value="C-terminal effector domain of the bipartite response regulators"/>
    <property type="match status" value="1"/>
</dbReference>
<reference evidence="2 3" key="1">
    <citation type="submission" date="2017-09" db="EMBL/GenBank/DDBJ databases">
        <title>The Catabolism of 3,6-Dichlorosalicylic acid is Initiated by the Cytochrome P450 Monooxygenase DsmABC in Rhizorhabdus dicambivorans Ndbn-20.</title>
        <authorList>
            <person name="Na L."/>
        </authorList>
    </citation>
    <scope>NUCLEOTIDE SEQUENCE [LARGE SCALE GENOMIC DNA]</scope>
    <source>
        <strain evidence="2 3">Ndbn-20m</strain>
    </source>
</reference>
<dbReference type="KEGG" id="rdi:CMV14_15910"/>
<organism evidence="2 3">
    <name type="scientific">Rhizorhabdus dicambivorans</name>
    <dbReference type="NCBI Taxonomy" id="1850238"/>
    <lineage>
        <taxon>Bacteria</taxon>
        <taxon>Pseudomonadati</taxon>
        <taxon>Pseudomonadota</taxon>
        <taxon>Alphaproteobacteria</taxon>
        <taxon>Sphingomonadales</taxon>
        <taxon>Sphingomonadaceae</taxon>
        <taxon>Rhizorhabdus</taxon>
    </lineage>
</organism>
<gene>
    <name evidence="2" type="ORF">COO09_22180</name>
</gene>
<accession>A0A2A4FPH2</accession>
<dbReference type="Proteomes" id="UP000218934">
    <property type="component" value="Unassembled WGS sequence"/>
</dbReference>
<evidence type="ECO:0000259" key="1">
    <source>
        <dbReference type="SMART" id="SM00421"/>
    </source>
</evidence>
<evidence type="ECO:0000313" key="3">
    <source>
        <dbReference type="Proteomes" id="UP000218934"/>
    </source>
</evidence>
<comment type="caution">
    <text evidence="2">The sequence shown here is derived from an EMBL/GenBank/DDBJ whole genome shotgun (WGS) entry which is preliminary data.</text>
</comment>
<evidence type="ECO:0000313" key="2">
    <source>
        <dbReference type="EMBL" id="PCE40067.1"/>
    </source>
</evidence>
<feature type="domain" description="HTH luxR-type" evidence="1">
    <location>
        <begin position="249"/>
        <end position="306"/>
    </location>
</feature>
<name>A0A2A4FPH2_9SPHN</name>
<protein>
    <submittedName>
        <fullName evidence="2">LuxR family transcriptional regulator</fullName>
    </submittedName>
</protein>
<dbReference type="Pfam" id="PF00196">
    <property type="entry name" value="GerE"/>
    <property type="match status" value="1"/>
</dbReference>
<dbReference type="InterPro" id="IPR036388">
    <property type="entry name" value="WH-like_DNA-bd_sf"/>
</dbReference>
<dbReference type="InterPro" id="IPR000792">
    <property type="entry name" value="Tscrpt_reg_LuxR_C"/>
</dbReference>
<dbReference type="EMBL" id="NWUF01000036">
    <property type="protein sequence ID" value="PCE40067.1"/>
    <property type="molecule type" value="Genomic_DNA"/>
</dbReference>
<dbReference type="InterPro" id="IPR016032">
    <property type="entry name" value="Sig_transdc_resp-reg_C-effctor"/>
</dbReference>
<keyword evidence="3" id="KW-1185">Reference proteome</keyword>
<proteinExistence type="predicted"/>
<dbReference type="Gene3D" id="1.10.10.10">
    <property type="entry name" value="Winged helix-like DNA-binding domain superfamily/Winged helix DNA-binding domain"/>
    <property type="match status" value="1"/>
</dbReference>
<dbReference type="SMART" id="SM00421">
    <property type="entry name" value="HTH_LUXR"/>
    <property type="match status" value="1"/>
</dbReference>
<sequence length="313" mass="33429">MRGGLRIGGTELPLAAPMIAQGKPISACGIDNNAARIGECESPLLPSIFETSAGGASQTLALQPLIAALGTNEFVGLLFGGLAALTGAAHMSIIGFDDYLMPTVIAAESRGGIELARHAGNVYRSSLLYTRDPTRLCIVQGPMVTDGPIIGRLHASDILDRAYRDKIYDHYGLVERLSLLDQMDGRWYVVNLYRAVPDGSFDDNSVEFFSAHSGIISALVAKHLVLRPPTSNSPIKSPVEFEILVRGAAPILTPRQVQICARALMGMTNTGIGLDLGIQTSTVSTIRKRAYAAMGISSLNELFARCLVRPSVH</sequence>
<dbReference type="GO" id="GO:0003677">
    <property type="term" value="F:DNA binding"/>
    <property type="evidence" value="ECO:0007669"/>
    <property type="project" value="InterPro"/>
</dbReference>